<dbReference type="EC" id="2.3.2.27" evidence="4"/>
<evidence type="ECO:0000256" key="10">
    <source>
        <dbReference type="ARBA" id="ARBA00022833"/>
    </source>
</evidence>
<dbReference type="SMART" id="SM00184">
    <property type="entry name" value="RING"/>
    <property type="match status" value="1"/>
</dbReference>
<evidence type="ECO:0000256" key="3">
    <source>
        <dbReference type="ARBA" id="ARBA00004906"/>
    </source>
</evidence>
<feature type="region of interest" description="Disordered" evidence="14">
    <location>
        <begin position="20"/>
        <end position="79"/>
    </location>
</feature>
<dbReference type="GO" id="GO:0008270">
    <property type="term" value="F:zinc ion binding"/>
    <property type="evidence" value="ECO:0007669"/>
    <property type="project" value="UniProtKB-KW"/>
</dbReference>
<reference evidence="17" key="2">
    <citation type="submission" date="2021-02" db="EMBL/GenBank/DDBJ databases">
        <authorList>
            <person name="Kimball J.A."/>
            <person name="Haas M.W."/>
            <person name="Macchietto M."/>
            <person name="Kono T."/>
            <person name="Duquette J."/>
            <person name="Shao M."/>
        </authorList>
    </citation>
    <scope>NUCLEOTIDE SEQUENCE</scope>
    <source>
        <tissue evidence="17">Fresh leaf tissue</tissue>
    </source>
</reference>
<dbReference type="InterPro" id="IPR044600">
    <property type="entry name" value="ATL1/ATL16-like"/>
</dbReference>
<comment type="caution">
    <text evidence="17">The sequence shown here is derived from an EMBL/GenBank/DDBJ whole genome shotgun (WGS) entry which is preliminary data.</text>
</comment>
<evidence type="ECO:0000313" key="18">
    <source>
        <dbReference type="Proteomes" id="UP000729402"/>
    </source>
</evidence>
<sequence length="414" mass="43823">MVASFSCDQTLRLAVHSFTLRTRRSSPRFKEPATMPPPEPEPEPEEEPRPKPKPPKHKPKPPKPDPEKEQTAPDGVPLYPDPSSCATGCSASCAFYHLCPLAPPSPPSGDAATLHLRSSRLPTPLVALSASLLAVSVVLLIALLVCSLVRRRMRRRRRHTAPQEAPLTQQDEEGAPVPAVAAEEGEDGGVHHVWYIRTVGLEERAIAAITALVYDAKKCGGGGGGGDGGSCAVCLAEFRDGETLRLLPRCHHAFHRGCIDTWLRAHVNCPLCRAPVQVADKTTAAAGANAVPAAATTAPGGQPEANPRATGAPETERGEAQGLPERGVRRAASMVALPRRAWPDISLREPVSNSSRVGEMGLAKIARLMKLSQVLEMAGVGAGRSLSFRSANCLHLPGRSGPSAAGTNADEISR</sequence>
<evidence type="ECO:0000256" key="15">
    <source>
        <dbReference type="SAM" id="Phobius"/>
    </source>
</evidence>
<feature type="transmembrane region" description="Helical" evidence="15">
    <location>
        <begin position="125"/>
        <end position="149"/>
    </location>
</feature>
<dbReference type="InterPro" id="IPR001841">
    <property type="entry name" value="Znf_RING"/>
</dbReference>
<dbReference type="GO" id="GO:0061630">
    <property type="term" value="F:ubiquitin protein ligase activity"/>
    <property type="evidence" value="ECO:0007669"/>
    <property type="project" value="UniProtKB-EC"/>
</dbReference>
<evidence type="ECO:0000256" key="12">
    <source>
        <dbReference type="ARBA" id="ARBA00023136"/>
    </source>
</evidence>
<organism evidence="17 18">
    <name type="scientific">Zizania palustris</name>
    <name type="common">Northern wild rice</name>
    <dbReference type="NCBI Taxonomy" id="103762"/>
    <lineage>
        <taxon>Eukaryota</taxon>
        <taxon>Viridiplantae</taxon>
        <taxon>Streptophyta</taxon>
        <taxon>Embryophyta</taxon>
        <taxon>Tracheophyta</taxon>
        <taxon>Spermatophyta</taxon>
        <taxon>Magnoliopsida</taxon>
        <taxon>Liliopsida</taxon>
        <taxon>Poales</taxon>
        <taxon>Poaceae</taxon>
        <taxon>BOP clade</taxon>
        <taxon>Oryzoideae</taxon>
        <taxon>Oryzeae</taxon>
        <taxon>Zizaniinae</taxon>
        <taxon>Zizania</taxon>
    </lineage>
</organism>
<dbReference type="CDD" id="cd16461">
    <property type="entry name" value="RING-H2_EL5-like"/>
    <property type="match status" value="1"/>
</dbReference>
<dbReference type="Proteomes" id="UP000729402">
    <property type="component" value="Unassembled WGS sequence"/>
</dbReference>
<feature type="region of interest" description="Disordered" evidence="14">
    <location>
        <begin position="290"/>
        <end position="328"/>
    </location>
</feature>
<dbReference type="FunFam" id="3.30.40.10:FF:000187">
    <property type="entry name" value="E3 ubiquitin-protein ligase ATL6"/>
    <property type="match status" value="1"/>
</dbReference>
<feature type="compositionally biased region" description="Basic residues" evidence="14">
    <location>
        <begin position="51"/>
        <end position="61"/>
    </location>
</feature>
<protein>
    <recommendedName>
        <fullName evidence="4">RING-type E3 ubiquitin transferase</fullName>
        <ecNumber evidence="4">2.3.2.27</ecNumber>
    </recommendedName>
</protein>
<comment type="subcellular location">
    <subcellularLocation>
        <location evidence="2">Membrane</location>
        <topology evidence="2">Single-pass membrane protein</topology>
    </subcellularLocation>
</comment>
<accession>A0A8J6BRI0</accession>
<evidence type="ECO:0000256" key="6">
    <source>
        <dbReference type="ARBA" id="ARBA00022692"/>
    </source>
</evidence>
<dbReference type="PANTHER" id="PTHR46913">
    <property type="entry name" value="RING-H2 FINGER PROTEIN ATL16"/>
    <property type="match status" value="1"/>
</dbReference>
<keyword evidence="18" id="KW-1185">Reference proteome</keyword>
<dbReference type="PROSITE" id="PS50089">
    <property type="entry name" value="ZF_RING_2"/>
    <property type="match status" value="1"/>
</dbReference>
<evidence type="ECO:0000256" key="9">
    <source>
        <dbReference type="ARBA" id="ARBA00022786"/>
    </source>
</evidence>
<keyword evidence="10" id="KW-0862">Zinc</keyword>
<keyword evidence="12 15" id="KW-0472">Membrane</keyword>
<evidence type="ECO:0000256" key="14">
    <source>
        <dbReference type="SAM" id="MobiDB-lite"/>
    </source>
</evidence>
<evidence type="ECO:0000256" key="7">
    <source>
        <dbReference type="ARBA" id="ARBA00022723"/>
    </source>
</evidence>
<evidence type="ECO:0000259" key="16">
    <source>
        <dbReference type="PROSITE" id="PS50089"/>
    </source>
</evidence>
<evidence type="ECO:0000256" key="11">
    <source>
        <dbReference type="ARBA" id="ARBA00022989"/>
    </source>
</evidence>
<evidence type="ECO:0000256" key="13">
    <source>
        <dbReference type="PROSITE-ProRule" id="PRU00175"/>
    </source>
</evidence>
<proteinExistence type="predicted"/>
<keyword evidence="7" id="KW-0479">Metal-binding</keyword>
<feature type="compositionally biased region" description="Basic and acidic residues" evidence="14">
    <location>
        <begin position="62"/>
        <end position="71"/>
    </location>
</feature>
<keyword evidence="8 13" id="KW-0863">Zinc-finger</keyword>
<dbReference type="AlphaFoldDB" id="A0A8J6BRI0"/>
<feature type="compositionally biased region" description="Low complexity" evidence="14">
    <location>
        <begin position="290"/>
        <end position="305"/>
    </location>
</feature>
<dbReference type="UniPathway" id="UPA00143"/>
<evidence type="ECO:0000256" key="8">
    <source>
        <dbReference type="ARBA" id="ARBA00022771"/>
    </source>
</evidence>
<evidence type="ECO:0000256" key="4">
    <source>
        <dbReference type="ARBA" id="ARBA00012483"/>
    </source>
</evidence>
<keyword evidence="11 15" id="KW-1133">Transmembrane helix</keyword>
<keyword evidence="9" id="KW-0833">Ubl conjugation pathway</keyword>
<evidence type="ECO:0000256" key="1">
    <source>
        <dbReference type="ARBA" id="ARBA00000900"/>
    </source>
</evidence>
<name>A0A8J6BRI0_ZIZPA</name>
<feature type="domain" description="RING-type" evidence="16">
    <location>
        <begin position="231"/>
        <end position="273"/>
    </location>
</feature>
<evidence type="ECO:0000256" key="5">
    <source>
        <dbReference type="ARBA" id="ARBA00022679"/>
    </source>
</evidence>
<gene>
    <name evidence="17" type="ORF">GUJ93_ZPchr0011g28477</name>
</gene>
<evidence type="ECO:0000313" key="17">
    <source>
        <dbReference type="EMBL" id="KAG8090550.1"/>
    </source>
</evidence>
<reference evidence="17" key="1">
    <citation type="journal article" date="2021" name="bioRxiv">
        <title>Whole Genome Assembly and Annotation of Northern Wild Rice, Zizania palustris L., Supports a Whole Genome Duplication in the Zizania Genus.</title>
        <authorList>
            <person name="Haas M."/>
            <person name="Kono T."/>
            <person name="Macchietto M."/>
            <person name="Millas R."/>
            <person name="McGilp L."/>
            <person name="Shao M."/>
            <person name="Duquette J."/>
            <person name="Hirsch C.N."/>
            <person name="Kimball J."/>
        </authorList>
    </citation>
    <scope>NUCLEOTIDE SEQUENCE</scope>
    <source>
        <tissue evidence="17">Fresh leaf tissue</tissue>
    </source>
</reference>
<dbReference type="Pfam" id="PF13639">
    <property type="entry name" value="zf-RING_2"/>
    <property type="match status" value="1"/>
</dbReference>
<keyword evidence="6 15" id="KW-0812">Transmembrane</keyword>
<feature type="region of interest" description="Disordered" evidence="14">
    <location>
        <begin position="155"/>
        <end position="176"/>
    </location>
</feature>
<comment type="pathway">
    <text evidence="3">Protein modification; protein ubiquitination.</text>
</comment>
<comment type="catalytic activity">
    <reaction evidence="1">
        <text>S-ubiquitinyl-[E2 ubiquitin-conjugating enzyme]-L-cysteine + [acceptor protein]-L-lysine = [E2 ubiquitin-conjugating enzyme]-L-cysteine + N(6)-ubiquitinyl-[acceptor protein]-L-lysine.</text>
        <dbReference type="EC" id="2.3.2.27"/>
    </reaction>
</comment>
<dbReference type="GO" id="GO:0016020">
    <property type="term" value="C:membrane"/>
    <property type="evidence" value="ECO:0007669"/>
    <property type="project" value="UniProtKB-SubCell"/>
</dbReference>
<dbReference type="GO" id="GO:0016567">
    <property type="term" value="P:protein ubiquitination"/>
    <property type="evidence" value="ECO:0007669"/>
    <property type="project" value="UniProtKB-UniPathway"/>
</dbReference>
<dbReference type="SMART" id="SM01197">
    <property type="entry name" value="FANCL_C"/>
    <property type="match status" value="1"/>
</dbReference>
<dbReference type="PANTHER" id="PTHR46913:SF19">
    <property type="entry name" value="RING-TYPE E3 UBIQUITIN TRANSFERASE"/>
    <property type="match status" value="1"/>
</dbReference>
<keyword evidence="5" id="KW-0808">Transferase</keyword>
<evidence type="ECO:0000256" key="2">
    <source>
        <dbReference type="ARBA" id="ARBA00004167"/>
    </source>
</evidence>
<dbReference type="EMBL" id="JAAALK010000081">
    <property type="protein sequence ID" value="KAG8090550.1"/>
    <property type="molecule type" value="Genomic_DNA"/>
</dbReference>
<dbReference type="OrthoDB" id="9984778at2759"/>